<dbReference type="Proteomes" id="UP000325161">
    <property type="component" value="Chromosome"/>
</dbReference>
<dbReference type="InterPro" id="IPR036249">
    <property type="entry name" value="Thioredoxin-like_sf"/>
</dbReference>
<sequence length="200" mass="22265">MPPKRSLLSLYAVLLVCLAPILGAVYAYFAEWRPDGINNYGTLVDPQRPVPAADALTLTQLDGTPFDLRSMAGKWVMLTVDGGACPEECAKKLFIMRQTHASTGKAVDRIERIWLISDREPLHTEVIRAYDGMHMLRADPAQLARFLALPADSGDPLQAVEQHIWLIDPIGNQMMRFPENPDPARLRKDLGKLLHASRIG</sequence>
<organism evidence="1 2">
    <name type="scientific">Pigmentiphaga aceris</name>
    <dbReference type="NCBI Taxonomy" id="1940612"/>
    <lineage>
        <taxon>Bacteria</taxon>
        <taxon>Pseudomonadati</taxon>
        <taxon>Pseudomonadota</taxon>
        <taxon>Betaproteobacteria</taxon>
        <taxon>Burkholderiales</taxon>
        <taxon>Alcaligenaceae</taxon>
        <taxon>Pigmentiphaga</taxon>
    </lineage>
</organism>
<dbReference type="Gene3D" id="3.40.30.10">
    <property type="entry name" value="Glutaredoxin"/>
    <property type="match status" value="1"/>
</dbReference>
<evidence type="ECO:0000313" key="1">
    <source>
        <dbReference type="EMBL" id="QEI09083.1"/>
    </source>
</evidence>
<keyword evidence="2" id="KW-1185">Reference proteome</keyword>
<accession>A0A5C0B5X5</accession>
<evidence type="ECO:0008006" key="3">
    <source>
        <dbReference type="Google" id="ProtNLM"/>
    </source>
</evidence>
<evidence type="ECO:0000313" key="2">
    <source>
        <dbReference type="Proteomes" id="UP000325161"/>
    </source>
</evidence>
<gene>
    <name evidence="1" type="ORF">FXN63_02740</name>
</gene>
<name>A0A5C0B5X5_9BURK</name>
<dbReference type="KEGG" id="pacr:FXN63_02740"/>
<dbReference type="SUPFAM" id="SSF52833">
    <property type="entry name" value="Thioredoxin-like"/>
    <property type="match status" value="1"/>
</dbReference>
<protein>
    <recommendedName>
        <fullName evidence="3">Cytochrome C oxidase subunit I</fullName>
    </recommendedName>
</protein>
<proteinExistence type="predicted"/>
<dbReference type="OrthoDB" id="9180342at2"/>
<dbReference type="AlphaFoldDB" id="A0A5C0B5X5"/>
<reference evidence="1 2" key="1">
    <citation type="submission" date="2019-08" db="EMBL/GenBank/DDBJ databases">
        <title>Amphibian skin-associated Pigmentiphaga: genome sequence and occurrence across geography and hosts.</title>
        <authorList>
            <person name="Bletz M.C."/>
            <person name="Bunk B."/>
            <person name="Sproeer C."/>
            <person name="Biwer P."/>
            <person name="Reiter S."/>
            <person name="Rabemananjara F.C.E."/>
            <person name="Schulz S."/>
            <person name="Overmann J."/>
            <person name="Vences M."/>
        </authorList>
    </citation>
    <scope>NUCLEOTIDE SEQUENCE [LARGE SCALE GENOMIC DNA]</scope>
    <source>
        <strain evidence="1 2">Mada1488</strain>
    </source>
</reference>
<dbReference type="EMBL" id="CP043046">
    <property type="protein sequence ID" value="QEI09083.1"/>
    <property type="molecule type" value="Genomic_DNA"/>
</dbReference>